<comment type="caution">
    <text evidence="1">The sequence shown here is derived from an EMBL/GenBank/DDBJ whole genome shotgun (WGS) entry which is preliminary data.</text>
</comment>
<dbReference type="HOGENOM" id="CLU_993731_0_0_12"/>
<dbReference type="AlphaFoldDB" id="S3MFC7"/>
<gene>
    <name evidence="1" type="ORF">HMPREF1222_00013</name>
</gene>
<evidence type="ECO:0000313" key="2">
    <source>
        <dbReference type="Proteomes" id="UP000014605"/>
    </source>
</evidence>
<evidence type="ECO:0008006" key="3">
    <source>
        <dbReference type="Google" id="ProtNLM"/>
    </source>
</evidence>
<dbReference type="Pfam" id="PF10076">
    <property type="entry name" value="Phage_Mu_Gp48"/>
    <property type="match status" value="1"/>
</dbReference>
<sequence>MPLSNLLRTQADYAAAIKKLFPLGVYWDAQFDDPESDLSQWVEAQAEELYRFKSRFPRLMQEATPKTADTTIDDWERVLLGSVYPHLPLQMRRSLLLSKRRGFISKPVLQEIAVLYGVNITVSYPFTPACFGYASFGCARLGDYKVFSALSVSVLGGEKLATTKEFEAALEESVLANQIVFFTYTFPADKLFHSLEELKHTVKVEITIFYPFTPAPFGAAVFGQKRIGSIRSKQVAFIAIPGYSPTNRRKDIETAIKMVVPASTVCYFLYDKELFYGYVS</sequence>
<reference evidence="1 2" key="1">
    <citation type="submission" date="2013-04" db="EMBL/GenBank/DDBJ databases">
        <title>The Genome Sequence of Treponema vincentii F0403.</title>
        <authorList>
            <consortium name="The Broad Institute Genomics Platform"/>
            <person name="Earl A."/>
            <person name="Ward D."/>
            <person name="Feldgarden M."/>
            <person name="Gevers D."/>
            <person name="Leonetti C."/>
            <person name="Izard J."/>
            <person name="Walker B."/>
            <person name="Young S."/>
            <person name="Zeng Q."/>
            <person name="Gargeya S."/>
            <person name="Fitzgerald M."/>
            <person name="Haas B."/>
            <person name="Abouelleil A."/>
            <person name="Allen A.W."/>
            <person name="Alvarado L."/>
            <person name="Arachchi H.M."/>
            <person name="Berlin A.M."/>
            <person name="Chapman S.B."/>
            <person name="Gainer-Dewar J."/>
            <person name="Goldberg J."/>
            <person name="Griggs A."/>
            <person name="Gujja S."/>
            <person name="Hansen M."/>
            <person name="Howarth C."/>
            <person name="Imamovic A."/>
            <person name="Ireland A."/>
            <person name="Larimer J."/>
            <person name="McCowan C."/>
            <person name="Murphy C."/>
            <person name="Pearson M."/>
            <person name="Poon T.W."/>
            <person name="Priest M."/>
            <person name="Roberts A."/>
            <person name="Saif S."/>
            <person name="Shea T."/>
            <person name="Sisk P."/>
            <person name="Sykes S."/>
            <person name="Wortman J."/>
            <person name="Nusbaum C."/>
            <person name="Birren B."/>
        </authorList>
    </citation>
    <scope>NUCLEOTIDE SEQUENCE [LARGE SCALE GENOMIC DNA]</scope>
    <source>
        <strain evidence="1 2">F0403</strain>
    </source>
</reference>
<organism evidence="1 2">
    <name type="scientific">Treponema vincentii F0403</name>
    <dbReference type="NCBI Taxonomy" id="1125702"/>
    <lineage>
        <taxon>Bacteria</taxon>
        <taxon>Pseudomonadati</taxon>
        <taxon>Spirochaetota</taxon>
        <taxon>Spirochaetia</taxon>
        <taxon>Spirochaetales</taxon>
        <taxon>Treponemataceae</taxon>
        <taxon>Treponema</taxon>
    </lineage>
</organism>
<dbReference type="EMBL" id="ATFC01000001">
    <property type="protein sequence ID" value="EPF47754.1"/>
    <property type="molecule type" value="Genomic_DNA"/>
</dbReference>
<proteinExistence type="predicted"/>
<name>S3MFC7_9SPIR</name>
<dbReference type="PATRIC" id="fig|1125702.3.peg.12"/>
<evidence type="ECO:0000313" key="1">
    <source>
        <dbReference type="EMBL" id="EPF47754.1"/>
    </source>
</evidence>
<dbReference type="Proteomes" id="UP000014605">
    <property type="component" value="Unassembled WGS sequence"/>
</dbReference>
<protein>
    <recommendedName>
        <fullName evidence="3">DUF2313 domain-containing protein</fullName>
    </recommendedName>
</protein>
<dbReference type="InterPro" id="IPR018755">
    <property type="entry name" value="Phage_Mu_Gp48"/>
</dbReference>
<keyword evidence="2" id="KW-1185">Reference proteome</keyword>
<accession>S3MFC7</accession>